<evidence type="ECO:0000256" key="3">
    <source>
        <dbReference type="ARBA" id="ARBA00022989"/>
    </source>
</evidence>
<organism evidence="8 9">
    <name type="scientific">Nadsonia fulvescens var. elongata DSM 6958</name>
    <dbReference type="NCBI Taxonomy" id="857566"/>
    <lineage>
        <taxon>Eukaryota</taxon>
        <taxon>Fungi</taxon>
        <taxon>Dikarya</taxon>
        <taxon>Ascomycota</taxon>
        <taxon>Saccharomycotina</taxon>
        <taxon>Dipodascomycetes</taxon>
        <taxon>Dipodascales</taxon>
        <taxon>Dipodascales incertae sedis</taxon>
        <taxon>Nadsonia</taxon>
    </lineage>
</organism>
<feature type="transmembrane region" description="Helical" evidence="7">
    <location>
        <begin position="255"/>
        <end position="276"/>
    </location>
</feature>
<feature type="transmembrane region" description="Helical" evidence="7">
    <location>
        <begin position="72"/>
        <end position="90"/>
    </location>
</feature>
<dbReference type="FunFam" id="1.20.1280.290:FF:000009">
    <property type="entry name" value="PQ loop repeat family protein"/>
    <property type="match status" value="1"/>
</dbReference>
<evidence type="ECO:0000256" key="1">
    <source>
        <dbReference type="ARBA" id="ARBA00004141"/>
    </source>
</evidence>
<feature type="transmembrane region" description="Helical" evidence="7">
    <location>
        <begin position="296"/>
        <end position="317"/>
    </location>
</feature>
<dbReference type="PANTHER" id="PTHR16201:SF34">
    <property type="entry name" value="LYSOSOMAL AMINO ACID TRANSPORTER 1"/>
    <property type="match status" value="1"/>
</dbReference>
<dbReference type="AlphaFoldDB" id="A0A1E3PK48"/>
<keyword evidence="9" id="KW-1185">Reference proteome</keyword>
<comment type="subcellular location">
    <subcellularLocation>
        <location evidence="1">Membrane</location>
        <topology evidence="1">Multi-pass membrane protein</topology>
    </subcellularLocation>
</comment>
<evidence type="ECO:0000256" key="6">
    <source>
        <dbReference type="ARBA" id="ARBA00050768"/>
    </source>
</evidence>
<dbReference type="Proteomes" id="UP000095009">
    <property type="component" value="Unassembled WGS sequence"/>
</dbReference>
<evidence type="ECO:0000313" key="9">
    <source>
        <dbReference type="Proteomes" id="UP000095009"/>
    </source>
</evidence>
<keyword evidence="4 7" id="KW-0472">Membrane</keyword>
<dbReference type="GO" id="GO:0034488">
    <property type="term" value="P:basic amino acid transmembrane export from vacuole"/>
    <property type="evidence" value="ECO:0007669"/>
    <property type="project" value="TreeGrafter"/>
</dbReference>
<evidence type="ECO:0000256" key="2">
    <source>
        <dbReference type="ARBA" id="ARBA00022692"/>
    </source>
</evidence>
<dbReference type="GO" id="GO:0000329">
    <property type="term" value="C:fungal-type vacuole membrane"/>
    <property type="evidence" value="ECO:0007669"/>
    <property type="project" value="TreeGrafter"/>
</dbReference>
<dbReference type="Gene3D" id="1.20.1280.290">
    <property type="match status" value="2"/>
</dbReference>
<keyword evidence="2 7" id="KW-0812">Transmembrane</keyword>
<dbReference type="GO" id="GO:0015174">
    <property type="term" value="F:basic amino acid transmembrane transporter activity"/>
    <property type="evidence" value="ECO:0007669"/>
    <property type="project" value="TreeGrafter"/>
</dbReference>
<dbReference type="InterPro" id="IPR006603">
    <property type="entry name" value="PQ-loop_rpt"/>
</dbReference>
<feature type="transmembrane region" description="Helical" evidence="7">
    <location>
        <begin position="102"/>
        <end position="121"/>
    </location>
</feature>
<accession>A0A1E3PK48</accession>
<dbReference type="OrthoDB" id="8048523at2759"/>
<evidence type="ECO:0000256" key="7">
    <source>
        <dbReference type="SAM" id="Phobius"/>
    </source>
</evidence>
<name>A0A1E3PK48_9ASCO</name>
<sequence length="403" mass="44880">MVSSLQSNCLSTINGISLIKFTARFFGSCLYGYTGLTSWTLGYLSTLCWLCSQTPQVVSNYKNKSVEGLSPLFLLCLFLGDLTNLIGCILTHQLPFQKILALYYILNDFVLGMQYLYYTYIHVRSLPVVPSERFGYVVNSESIFEPGLDNENSNETNNTRGKSFIKSSTWHVPTGGLRLSLLAASFSSVVRGSPTRVNLQPPLAAENIELDITGLGSYRSLGMMFAWSCTAFYLTSRIPQIYKNYVRKSTYGVSVLLFCAALAGNLTYALSILTASPYPGASPAERREMIYNATSYLAGSLGTMAFDLILLSQWLIYDRDGGKCDLEKENTKQALAQGIFKNASHVEYFDGINPGNSEPMEYEIKARTEAKHRRMRTVKEFLMSPFTASKKEINECTPLCNSP</sequence>
<evidence type="ECO:0000256" key="5">
    <source>
        <dbReference type="ARBA" id="ARBA00038039"/>
    </source>
</evidence>
<gene>
    <name evidence="8" type="ORF">NADFUDRAFT_82598</name>
</gene>
<evidence type="ECO:0000313" key="8">
    <source>
        <dbReference type="EMBL" id="ODQ65564.1"/>
    </source>
</evidence>
<dbReference type="Pfam" id="PF04193">
    <property type="entry name" value="PQ-loop"/>
    <property type="match status" value="2"/>
</dbReference>
<proteinExistence type="inferred from homology"/>
<dbReference type="EMBL" id="KV454409">
    <property type="protein sequence ID" value="ODQ65564.1"/>
    <property type="molecule type" value="Genomic_DNA"/>
</dbReference>
<reference evidence="8 9" key="1">
    <citation type="journal article" date="2016" name="Proc. Natl. Acad. Sci. U.S.A.">
        <title>Comparative genomics of biotechnologically important yeasts.</title>
        <authorList>
            <person name="Riley R."/>
            <person name="Haridas S."/>
            <person name="Wolfe K.H."/>
            <person name="Lopes M.R."/>
            <person name="Hittinger C.T."/>
            <person name="Goeker M."/>
            <person name="Salamov A.A."/>
            <person name="Wisecaver J.H."/>
            <person name="Long T.M."/>
            <person name="Calvey C.H."/>
            <person name="Aerts A.L."/>
            <person name="Barry K.W."/>
            <person name="Choi C."/>
            <person name="Clum A."/>
            <person name="Coughlan A.Y."/>
            <person name="Deshpande S."/>
            <person name="Douglass A.P."/>
            <person name="Hanson S.J."/>
            <person name="Klenk H.-P."/>
            <person name="LaButti K.M."/>
            <person name="Lapidus A."/>
            <person name="Lindquist E.A."/>
            <person name="Lipzen A.M."/>
            <person name="Meier-Kolthoff J.P."/>
            <person name="Ohm R.A."/>
            <person name="Otillar R.P."/>
            <person name="Pangilinan J.L."/>
            <person name="Peng Y."/>
            <person name="Rokas A."/>
            <person name="Rosa C.A."/>
            <person name="Scheuner C."/>
            <person name="Sibirny A.A."/>
            <person name="Slot J.C."/>
            <person name="Stielow J.B."/>
            <person name="Sun H."/>
            <person name="Kurtzman C.P."/>
            <person name="Blackwell M."/>
            <person name="Grigoriev I.V."/>
            <person name="Jeffries T.W."/>
        </authorList>
    </citation>
    <scope>NUCLEOTIDE SEQUENCE [LARGE SCALE GENOMIC DNA]</scope>
    <source>
        <strain evidence="8 9">DSM 6958</strain>
    </source>
</reference>
<protein>
    <submittedName>
        <fullName evidence="8">PQ-loop-domain-containing protein</fullName>
    </submittedName>
</protein>
<dbReference type="PANTHER" id="PTHR16201">
    <property type="entry name" value="SEVEN TRANSMEMBRANE PROTEIN 1-RELATED"/>
    <property type="match status" value="1"/>
</dbReference>
<comment type="similarity">
    <text evidence="5">Belongs to the laat-1 family.</text>
</comment>
<keyword evidence="3 7" id="KW-1133">Transmembrane helix</keyword>
<evidence type="ECO:0000256" key="4">
    <source>
        <dbReference type="ARBA" id="ARBA00023136"/>
    </source>
</evidence>
<feature type="transmembrane region" description="Helical" evidence="7">
    <location>
        <begin position="30"/>
        <end position="52"/>
    </location>
</feature>
<dbReference type="SMART" id="SM00679">
    <property type="entry name" value="CTNS"/>
    <property type="match status" value="2"/>
</dbReference>
<dbReference type="InterPro" id="IPR051415">
    <property type="entry name" value="LAAT-1"/>
</dbReference>
<comment type="catalytic activity">
    <reaction evidence="6">
        <text>L-histidine(out) + L-arginine(in) = L-histidine(in) + L-arginine(out)</text>
        <dbReference type="Rhea" id="RHEA:71063"/>
        <dbReference type="ChEBI" id="CHEBI:32682"/>
        <dbReference type="ChEBI" id="CHEBI:57595"/>
    </reaction>
</comment>